<dbReference type="InterPro" id="IPR016164">
    <property type="entry name" value="FAD-linked_Oxase-like_C"/>
</dbReference>
<evidence type="ECO:0000256" key="3">
    <source>
        <dbReference type="ARBA" id="ARBA00022630"/>
    </source>
</evidence>
<keyword evidence="3" id="KW-0285">Flavoprotein</keyword>
<reference evidence="7 8" key="1">
    <citation type="submission" date="2016-12" db="EMBL/GenBank/DDBJ databases">
        <authorList>
            <person name="Song W.-J."/>
            <person name="Kurnit D.M."/>
        </authorList>
    </citation>
    <scope>NUCLEOTIDE SEQUENCE [LARGE SCALE GENOMIC DNA]</scope>
    <source>
        <strain evidence="7 8">DSM 18488</strain>
    </source>
</reference>
<keyword evidence="5" id="KW-0560">Oxidoreductase</keyword>
<comment type="similarity">
    <text evidence="2">Belongs to the oxygen-dependent FAD-linked oxidoreductase family.</text>
</comment>
<dbReference type="RefSeq" id="WP_073616256.1">
    <property type="nucleotide sequence ID" value="NZ_FRFE01000039.1"/>
</dbReference>
<dbReference type="Pfam" id="PF08031">
    <property type="entry name" value="BBE"/>
    <property type="match status" value="1"/>
</dbReference>
<dbReference type="AlphaFoldDB" id="A0A1M7YJ93"/>
<dbReference type="Pfam" id="PF01565">
    <property type="entry name" value="FAD_binding_4"/>
    <property type="match status" value="1"/>
</dbReference>
<dbReference type="InterPro" id="IPR006094">
    <property type="entry name" value="Oxid_FAD_bind_N"/>
</dbReference>
<protein>
    <submittedName>
        <fullName evidence="7">FAD/FMN-containing dehydrogenase</fullName>
    </submittedName>
</protein>
<proteinExistence type="inferred from homology"/>
<sequence>MSTATEEKIRELRARFRGNVLMAGEHGYETARKVWNGMFDKRPLLIARCVTTGDVIEAVKFGREHKMLVAVKGGGHNSAGKATCDDGLIIDLSPMRRVLVDREDNHVRVDGGALLGDMDNETQLYGLAVSAGIVSHTGVGGLTLGGGFGWISRKHGLSVDNLLSAQVVTAEGELLTASATENPDLFWGLRGGGGNFGIVTSFTFKGAPIGNTVFAGIIAKKFQNAADYIAFHQHYVRTLPDEMTVWMVLRKAPPLPFLPEEVHGSLVVLVPFVYLGSEEEGGRLIQPLIDRTDSHGMITGMMPWKEWQSGFDGLVDHGARNYWKSHHLTSLSEECVREILTFAERLPTEECEIFIPHMEGAPAKVAADTTAFAHRYTPFVLNIHTRWREKSDDERCLAWAREFHEATTRFAHGVYVNFLSDEGKTRVRDAYTDEVWERLVRLKKKYDPDNFFRLNQNIEPTG</sequence>
<evidence type="ECO:0000256" key="4">
    <source>
        <dbReference type="ARBA" id="ARBA00022827"/>
    </source>
</evidence>
<dbReference type="EMBL" id="FRFE01000039">
    <property type="protein sequence ID" value="SHO52685.1"/>
    <property type="molecule type" value="Genomic_DNA"/>
</dbReference>
<organism evidence="7 8">
    <name type="scientific">Desulfopila aestuarii DSM 18488</name>
    <dbReference type="NCBI Taxonomy" id="1121416"/>
    <lineage>
        <taxon>Bacteria</taxon>
        <taxon>Pseudomonadati</taxon>
        <taxon>Thermodesulfobacteriota</taxon>
        <taxon>Desulfobulbia</taxon>
        <taxon>Desulfobulbales</taxon>
        <taxon>Desulfocapsaceae</taxon>
        <taxon>Desulfopila</taxon>
    </lineage>
</organism>
<dbReference type="InterPro" id="IPR036318">
    <property type="entry name" value="FAD-bd_PCMH-like_sf"/>
</dbReference>
<dbReference type="InterPro" id="IPR050416">
    <property type="entry name" value="FAD-linked_Oxidoreductase"/>
</dbReference>
<evidence type="ECO:0000256" key="5">
    <source>
        <dbReference type="ARBA" id="ARBA00023002"/>
    </source>
</evidence>
<keyword evidence="8" id="KW-1185">Reference proteome</keyword>
<dbReference type="InterPro" id="IPR016167">
    <property type="entry name" value="FAD-bd_PCMH_sub1"/>
</dbReference>
<evidence type="ECO:0000256" key="2">
    <source>
        <dbReference type="ARBA" id="ARBA00005466"/>
    </source>
</evidence>
<evidence type="ECO:0000313" key="7">
    <source>
        <dbReference type="EMBL" id="SHO52685.1"/>
    </source>
</evidence>
<evidence type="ECO:0000259" key="6">
    <source>
        <dbReference type="PROSITE" id="PS51387"/>
    </source>
</evidence>
<dbReference type="Proteomes" id="UP000184603">
    <property type="component" value="Unassembled WGS sequence"/>
</dbReference>
<dbReference type="InterPro" id="IPR006093">
    <property type="entry name" value="Oxy_OxRdtase_FAD_BS"/>
</dbReference>
<evidence type="ECO:0000313" key="8">
    <source>
        <dbReference type="Proteomes" id="UP000184603"/>
    </source>
</evidence>
<dbReference type="Gene3D" id="3.30.465.10">
    <property type="match status" value="1"/>
</dbReference>
<dbReference type="SUPFAM" id="SSF55103">
    <property type="entry name" value="FAD-linked oxidases, C-terminal domain"/>
    <property type="match status" value="1"/>
</dbReference>
<name>A0A1M7YJ93_9BACT</name>
<dbReference type="SUPFAM" id="SSF56176">
    <property type="entry name" value="FAD-binding/transporter-associated domain-like"/>
    <property type="match status" value="1"/>
</dbReference>
<dbReference type="PANTHER" id="PTHR42973:SF39">
    <property type="entry name" value="FAD-BINDING PCMH-TYPE DOMAIN-CONTAINING PROTEIN"/>
    <property type="match status" value="1"/>
</dbReference>
<dbReference type="PROSITE" id="PS00862">
    <property type="entry name" value="OX2_COVAL_FAD"/>
    <property type="match status" value="1"/>
</dbReference>
<dbReference type="OrthoDB" id="9775082at2"/>
<evidence type="ECO:0000256" key="1">
    <source>
        <dbReference type="ARBA" id="ARBA00001974"/>
    </source>
</evidence>
<dbReference type="GO" id="GO:0071949">
    <property type="term" value="F:FAD binding"/>
    <property type="evidence" value="ECO:0007669"/>
    <property type="project" value="InterPro"/>
</dbReference>
<comment type="cofactor">
    <cofactor evidence="1">
        <name>FAD</name>
        <dbReference type="ChEBI" id="CHEBI:57692"/>
    </cofactor>
</comment>
<dbReference type="InterPro" id="IPR016169">
    <property type="entry name" value="FAD-bd_PCMH_sub2"/>
</dbReference>
<dbReference type="PROSITE" id="PS51387">
    <property type="entry name" value="FAD_PCMH"/>
    <property type="match status" value="1"/>
</dbReference>
<dbReference type="InterPro" id="IPR012951">
    <property type="entry name" value="BBE"/>
</dbReference>
<accession>A0A1M7YJ93</accession>
<dbReference type="STRING" id="1121416.SAMN02745220_04685"/>
<dbReference type="Gene3D" id="3.40.462.20">
    <property type="match status" value="1"/>
</dbReference>
<keyword evidence="4" id="KW-0274">FAD</keyword>
<dbReference type="GO" id="GO:0016491">
    <property type="term" value="F:oxidoreductase activity"/>
    <property type="evidence" value="ECO:0007669"/>
    <property type="project" value="UniProtKB-KW"/>
</dbReference>
<dbReference type="PANTHER" id="PTHR42973">
    <property type="entry name" value="BINDING OXIDOREDUCTASE, PUTATIVE (AFU_ORTHOLOGUE AFUA_1G17690)-RELATED"/>
    <property type="match status" value="1"/>
</dbReference>
<dbReference type="InterPro" id="IPR016166">
    <property type="entry name" value="FAD-bd_PCMH"/>
</dbReference>
<dbReference type="Gene3D" id="3.30.43.10">
    <property type="entry name" value="Uridine Diphospho-n-acetylenolpyruvylglucosamine Reductase, domain 2"/>
    <property type="match status" value="1"/>
</dbReference>
<feature type="domain" description="FAD-binding PCMH-type" evidence="6">
    <location>
        <begin position="39"/>
        <end position="209"/>
    </location>
</feature>
<gene>
    <name evidence="7" type="ORF">SAMN02745220_04685</name>
</gene>